<dbReference type="Proteomes" id="UP000694892">
    <property type="component" value="Chromosome 5S"/>
</dbReference>
<dbReference type="Pfam" id="PF23107">
    <property type="entry name" value="Zf-C2H2_ZNF451_C"/>
    <property type="match status" value="1"/>
</dbReference>
<feature type="domain" description="C2H2-type" evidence="6">
    <location>
        <begin position="781"/>
        <end position="809"/>
    </location>
</feature>
<evidence type="ECO:0000256" key="1">
    <source>
        <dbReference type="ARBA" id="ARBA00022723"/>
    </source>
</evidence>
<feature type="domain" description="C2H2-type" evidence="6">
    <location>
        <begin position="750"/>
        <end position="778"/>
    </location>
</feature>
<evidence type="ECO:0000256" key="3">
    <source>
        <dbReference type="ARBA" id="ARBA00022771"/>
    </source>
</evidence>
<reference evidence="8" key="1">
    <citation type="journal article" date="2016" name="Nature">
        <title>Genome evolution in the allotetraploid frog Xenopus laevis.</title>
        <authorList>
            <person name="Session A.M."/>
            <person name="Uno Y."/>
            <person name="Kwon T."/>
            <person name="Chapman J.A."/>
            <person name="Toyoda A."/>
            <person name="Takahashi S."/>
            <person name="Fukui A."/>
            <person name="Hikosaka A."/>
            <person name="Suzuki A."/>
            <person name="Kondo M."/>
            <person name="van Heeringen S.J."/>
            <person name="Quigley I."/>
            <person name="Heinz S."/>
            <person name="Ogino H."/>
            <person name="Ochi H."/>
            <person name="Hellsten U."/>
            <person name="Lyons J.B."/>
            <person name="Simakov O."/>
            <person name="Putnam N."/>
            <person name="Stites J."/>
            <person name="Kuroki Y."/>
            <person name="Tanaka T."/>
            <person name="Michiue T."/>
            <person name="Watanabe M."/>
            <person name="Bogdanovic O."/>
            <person name="Lister R."/>
            <person name="Georgiou G."/>
            <person name="Paranjpe S.S."/>
            <person name="van Kruijsbergen I."/>
            <person name="Shu S."/>
            <person name="Carlson J."/>
            <person name="Kinoshita T."/>
            <person name="Ohta Y."/>
            <person name="Mawaribuchi S."/>
            <person name="Jenkins J."/>
            <person name="Grimwood J."/>
            <person name="Schmutz J."/>
            <person name="Mitros T."/>
            <person name="Mozaffari S.V."/>
            <person name="Suzuki Y."/>
            <person name="Haramoto Y."/>
            <person name="Yamamoto T.S."/>
            <person name="Takagi C."/>
            <person name="Heald R."/>
            <person name="Miller K."/>
            <person name="Haudenschild C."/>
            <person name="Kitzman J."/>
            <person name="Nakayama T."/>
            <person name="Izutsu Y."/>
            <person name="Robert J."/>
            <person name="Fortriede J."/>
            <person name="Burns K."/>
            <person name="Lotay V."/>
            <person name="Karimi K."/>
            <person name="Yasuoka Y."/>
            <person name="Dichmann D.S."/>
            <person name="Flajnik M.F."/>
            <person name="Houston D.W."/>
            <person name="Shendure J."/>
            <person name="DuPasquier L."/>
            <person name="Vize P.D."/>
            <person name="Zorn A.M."/>
            <person name="Ito M."/>
            <person name="Marcotte E.M."/>
            <person name="Wallingford J.B."/>
            <person name="Ito Y."/>
            <person name="Asashima M."/>
            <person name="Ueno N."/>
            <person name="Matsuda Y."/>
            <person name="Veenstra G.J."/>
            <person name="Fujiyama A."/>
            <person name="Harland R.M."/>
            <person name="Taira M."/>
            <person name="Rokhsar D.S."/>
        </authorList>
    </citation>
    <scope>NUCLEOTIDE SEQUENCE [LARGE SCALE GENOMIC DNA]</scope>
    <source>
        <strain evidence="8">J</strain>
    </source>
</reference>
<dbReference type="InterPro" id="IPR041192">
    <property type="entry name" value="PIN_11"/>
</dbReference>
<protein>
    <recommendedName>
        <fullName evidence="6">C2H2-type domain-containing protein</fullName>
    </recommendedName>
</protein>
<dbReference type="AlphaFoldDB" id="A0A974HHR2"/>
<dbReference type="PANTHER" id="PTHR24408:SF61">
    <property type="entry name" value="E3 SUMO-PROTEIN LIGASE ZNF451"/>
    <property type="match status" value="1"/>
</dbReference>
<dbReference type="Pfam" id="PF18479">
    <property type="entry name" value="PIN_11"/>
    <property type="match status" value="1"/>
</dbReference>
<dbReference type="Pfam" id="PF23108">
    <property type="entry name" value="Zf-C2H2_ZNF451"/>
    <property type="match status" value="1"/>
</dbReference>
<evidence type="ECO:0000259" key="6">
    <source>
        <dbReference type="PROSITE" id="PS50157"/>
    </source>
</evidence>
<evidence type="ECO:0000256" key="4">
    <source>
        <dbReference type="ARBA" id="ARBA00022833"/>
    </source>
</evidence>
<keyword evidence="3 5" id="KW-0863">Zinc-finger</keyword>
<dbReference type="GO" id="GO:0008270">
    <property type="term" value="F:zinc ion binding"/>
    <property type="evidence" value="ECO:0007669"/>
    <property type="project" value="UniProtKB-KW"/>
</dbReference>
<dbReference type="GO" id="GO:0043565">
    <property type="term" value="F:sequence-specific DNA binding"/>
    <property type="evidence" value="ECO:0007669"/>
    <property type="project" value="TreeGrafter"/>
</dbReference>
<sequence>MTSKTGARRGVGAGFLSFSLSLPPSAVCSLSVSLPLLFHPPSLVSLCLHLSPSSPPTLSHSLYPSHTLSLFSLVTSVVPTLQLSNFSLAPSTSLSLFCSFSSHTPSVPPTPCHSSILFCLHPPAIKLQSHSIMDSSVSVDDKHVQNTESLCNEEEIEFVSEGPLRPVLECIDLNSSDEDSKSSFVIRKVKDHVDRQKDRVASTLDRLALHVEVEKKNKAEKNKAFQEKLHGQHAHGLQELECIKGLPGTDAARICVNQWLKMPGPKPGVVCSSRRNMNRSHDQSPVINTPIMCPIVHCYRKYDNGQLLLGHLKRFDHSPCDPTIHLHGAPANSYACIVCLQRFNTRDKYDDHVTAKARLADGHENNIRPQVINSFACPLCFLLFNLRDECLQHMSDSNHFLQAIQKDDKGIPCPVPFPLYVKNVLIALCKDIPFQVKCSSCNQELRSHTELSAHFRTRCRNAHPVAYSEQSIAEVVAVFLMEAYCLSCRKMLKSDMHIAKHAQRTGHKAKLITSLEESIMAFCYINEGIKTPSDLCLSACNARLKPNMLKRTINNNVQMRTDFFINVGKNTIKDSPTKRQKQTRDLGISGTVWFCECLQKCSTEKDAEKHIMMSNGICHKCLVCNKLANDLSVIRLHMSRFHGGAHLNSFIFWCKGCRAELPRTENMMAHVCECHKGHSYYFEQETWDNEPSTSTQICSPSQQVVSETSSTAPETTAGHWQCHICEEMFDSEDSVRQHCNNISIHQFHKFSCDICKNRFHKVETLFRHSQHQHDGEINMKYVCGLCDLYFEDEKDFHGHYNGLHSSEYGFVPEQMQSLVKNEEQSFSNPKPNEDCLTCGCLENYSSKAQREEANRLCLARLLQKGSLWYSCSNCSATGQTYDSLKIHDCTKSPQPLAIDCVVKCSCCSTSFKDPTSALQHYHTTHCFLQKPNIKQFKSLDSQKEVFEFMASGACAKAKHGKSVTLPAPKLHGETPNRCPIEMELSKPVSCDAENKKTGEDTQSGKIDIEEESDELPDLDFLCTMTHIVFVDLDNWAQFFSHLPGYLNQGIFVWGFQGGKSNWKRPVNCKVFNYLSNTGSFFLHPHCSDSKDAADFAICMHAGRLDEQLPKQIPFTILSGDKGFLELESQFKKTQRSTHILNPHHLEGDMMCALLNSISDTTQGFLHLPLTVNIINMYLYSANIFHSTVRYRPDTCFWSLPVFSVNNC</sequence>
<dbReference type="Pfam" id="PF23101">
    <property type="entry name" value="Zf-C2H2_ZNF451_1st"/>
    <property type="match status" value="1"/>
</dbReference>
<keyword evidence="2" id="KW-0677">Repeat</keyword>
<dbReference type="EMBL" id="CM004475">
    <property type="protein sequence ID" value="OCT78380.1"/>
    <property type="molecule type" value="Genomic_DNA"/>
</dbReference>
<keyword evidence="1" id="KW-0479">Metal-binding</keyword>
<dbReference type="PROSITE" id="PS00028">
    <property type="entry name" value="ZINC_FINGER_C2H2_1"/>
    <property type="match status" value="5"/>
</dbReference>
<dbReference type="InterPro" id="IPR058947">
    <property type="entry name" value="Zf-C2H2_ZNF451_2nd"/>
</dbReference>
<evidence type="ECO:0000313" key="7">
    <source>
        <dbReference type="EMBL" id="OCT78380.1"/>
    </source>
</evidence>
<dbReference type="InterPro" id="IPR058946">
    <property type="entry name" value="Zf-C2H2_ZNF451_C"/>
</dbReference>
<dbReference type="Pfam" id="PF23102">
    <property type="entry name" value="Zf-C2H2_ZNF451_2nd"/>
    <property type="match status" value="1"/>
</dbReference>
<accession>A0A974HHR2</accession>
<dbReference type="GO" id="GO:0000981">
    <property type="term" value="F:DNA-binding transcription factor activity, RNA polymerase II-specific"/>
    <property type="evidence" value="ECO:0007669"/>
    <property type="project" value="TreeGrafter"/>
</dbReference>
<dbReference type="Gene3D" id="3.30.160.60">
    <property type="entry name" value="Classic Zinc Finger"/>
    <property type="match status" value="1"/>
</dbReference>
<dbReference type="CDD" id="cd18721">
    <property type="entry name" value="PIN_ZNF451-like"/>
    <property type="match status" value="1"/>
</dbReference>
<dbReference type="SMART" id="SM00355">
    <property type="entry name" value="ZnF_C2H2"/>
    <property type="match status" value="11"/>
</dbReference>
<evidence type="ECO:0000256" key="2">
    <source>
        <dbReference type="ARBA" id="ARBA00022737"/>
    </source>
</evidence>
<dbReference type="PROSITE" id="PS50157">
    <property type="entry name" value="ZINC_FINGER_C2H2_2"/>
    <property type="match status" value="2"/>
</dbReference>
<dbReference type="PANTHER" id="PTHR24408">
    <property type="entry name" value="ZINC FINGER PROTEIN"/>
    <property type="match status" value="1"/>
</dbReference>
<organism evidence="7 8">
    <name type="scientific">Xenopus laevis</name>
    <name type="common">African clawed frog</name>
    <dbReference type="NCBI Taxonomy" id="8355"/>
    <lineage>
        <taxon>Eukaryota</taxon>
        <taxon>Metazoa</taxon>
        <taxon>Chordata</taxon>
        <taxon>Craniata</taxon>
        <taxon>Vertebrata</taxon>
        <taxon>Euteleostomi</taxon>
        <taxon>Amphibia</taxon>
        <taxon>Batrachia</taxon>
        <taxon>Anura</taxon>
        <taxon>Pipoidea</taxon>
        <taxon>Pipidae</taxon>
        <taxon>Xenopodinae</taxon>
        <taxon>Xenopus</taxon>
        <taxon>Xenopus</taxon>
    </lineage>
</organism>
<proteinExistence type="predicted"/>
<keyword evidence="4" id="KW-0862">Zinc</keyword>
<dbReference type="GO" id="GO:0005634">
    <property type="term" value="C:nucleus"/>
    <property type="evidence" value="ECO:0007669"/>
    <property type="project" value="TreeGrafter"/>
</dbReference>
<dbReference type="InterPro" id="IPR013087">
    <property type="entry name" value="Znf_C2H2_type"/>
</dbReference>
<evidence type="ECO:0000313" key="8">
    <source>
        <dbReference type="Proteomes" id="UP000694892"/>
    </source>
</evidence>
<dbReference type="InterPro" id="IPR058156">
    <property type="entry name" value="Znf-C2H2_ZNF451"/>
</dbReference>
<dbReference type="InterPro" id="IPR058949">
    <property type="entry name" value="Zf-C2H2_ZNF451_1st"/>
</dbReference>
<dbReference type="InterPro" id="IPR058950">
    <property type="entry name" value="Zf-C2H2_ZNF451_5th"/>
</dbReference>
<dbReference type="Pfam" id="PF23103">
    <property type="entry name" value="Zf-C2H2_ZNF451_5th"/>
    <property type="match status" value="1"/>
</dbReference>
<evidence type="ECO:0000256" key="5">
    <source>
        <dbReference type="PROSITE-ProRule" id="PRU00042"/>
    </source>
</evidence>
<gene>
    <name evidence="7" type="ORF">XELAEV_18029489mg</name>
</gene>
<name>A0A974HHR2_XENLA</name>